<protein>
    <recommendedName>
        <fullName evidence="1">NADP-dependent oxidoreductase domain-containing protein</fullName>
    </recommendedName>
</protein>
<name>A0A8H5LMK5_9AGAR</name>
<keyword evidence="3" id="KW-1185">Reference proteome</keyword>
<dbReference type="OrthoDB" id="686384at2759"/>
<dbReference type="PANTHER" id="PTHR43147:SF2">
    <property type="entry name" value="NADP-DEPENDENT OXIDOREDUCTASE DOMAIN-CONTAINING PROTEIN"/>
    <property type="match status" value="1"/>
</dbReference>
<dbReference type="InterPro" id="IPR023210">
    <property type="entry name" value="NADP_OxRdtase_dom"/>
</dbReference>
<reference evidence="2 3" key="1">
    <citation type="journal article" date="2020" name="ISME J.">
        <title>Uncovering the hidden diversity of litter-decomposition mechanisms in mushroom-forming fungi.</title>
        <authorList>
            <person name="Floudas D."/>
            <person name="Bentzer J."/>
            <person name="Ahren D."/>
            <person name="Johansson T."/>
            <person name="Persson P."/>
            <person name="Tunlid A."/>
        </authorList>
    </citation>
    <scope>NUCLEOTIDE SEQUENCE [LARGE SCALE GENOMIC DNA]</scope>
    <source>
        <strain evidence="2 3">CBS 291.85</strain>
    </source>
</reference>
<dbReference type="Gene3D" id="3.20.20.100">
    <property type="entry name" value="NADP-dependent oxidoreductase domain"/>
    <property type="match status" value="1"/>
</dbReference>
<evidence type="ECO:0000313" key="3">
    <source>
        <dbReference type="Proteomes" id="UP000559256"/>
    </source>
</evidence>
<sequence>MFTSGHVNTMDDVLISQLPPQLLKSSLRLLVSQSLEAQRTFVSHVRTRLLTNPPELLPADQLFPSSPLKEPEYPQFISDIRCWFSSKLAKESLPLLTHLLNAIPMAGARWVTDDGDHTTSAHALGAALASVCGDLVQAIQALKESLNASGTSSPDDETKDLLLELLDSLARCQSYCIQERLDFPFIRARKQVQDFLDASTPPISLTHAANSAHQTLILNYDLHINGVDTVQTKSVPLKMLIALSSSTSPTANEIIINCNLAQWSQIAYAELGAQTGSTTSLRLPRLLNGFWQMSSAAWGSASSAKQEKALVELIESGLVASDMADHYGDAELVWGSFRKSLPSEVQQQVIACTKWCVFRPLKIEGDCLDELVLERVKERYKRLGGRVELLQFHWYDYSNKIYLPILAKLVQITKTHPQLVTNVGLCNFDSKHMEEAAEYLLNKIGEVGVVSNQVQFSLVDARPTVEMSEVCLKYGIKLLTYGSFCGGFLSQKWLGQKSPDVYSESAALTPSQRKYFDMILTWGTWPKFQELLATLRSIADKHSTPRQALTLTNVATRWVLDRPEVASVIVGTRLGVSSNVQENLNVFGLRLDEDDRNRLDSFALGDSARRVWEMVGDCGAEYSTNTKSKV</sequence>
<dbReference type="Proteomes" id="UP000559256">
    <property type="component" value="Unassembled WGS sequence"/>
</dbReference>
<dbReference type="EMBL" id="JAACJM010000038">
    <property type="protein sequence ID" value="KAF5362604.1"/>
    <property type="molecule type" value="Genomic_DNA"/>
</dbReference>
<evidence type="ECO:0000259" key="1">
    <source>
        <dbReference type="Pfam" id="PF00248"/>
    </source>
</evidence>
<dbReference type="InterPro" id="IPR036812">
    <property type="entry name" value="NAD(P)_OxRdtase_dom_sf"/>
</dbReference>
<dbReference type="PANTHER" id="PTHR43147">
    <property type="entry name" value="PROTEIN TAS"/>
    <property type="match status" value="1"/>
</dbReference>
<evidence type="ECO:0000313" key="2">
    <source>
        <dbReference type="EMBL" id="KAF5362604.1"/>
    </source>
</evidence>
<dbReference type="Pfam" id="PF00248">
    <property type="entry name" value="Aldo_ket_red"/>
    <property type="match status" value="1"/>
</dbReference>
<accession>A0A8H5LMK5</accession>
<feature type="domain" description="NADP-dependent oxidoreductase" evidence="1">
    <location>
        <begin position="286"/>
        <end position="602"/>
    </location>
</feature>
<comment type="caution">
    <text evidence="2">The sequence shown here is derived from an EMBL/GenBank/DDBJ whole genome shotgun (WGS) entry which is preliminary data.</text>
</comment>
<gene>
    <name evidence="2" type="ORF">D9758_009583</name>
</gene>
<dbReference type="SUPFAM" id="SSF51430">
    <property type="entry name" value="NAD(P)-linked oxidoreductase"/>
    <property type="match status" value="1"/>
</dbReference>
<organism evidence="2 3">
    <name type="scientific">Tetrapyrgos nigripes</name>
    <dbReference type="NCBI Taxonomy" id="182062"/>
    <lineage>
        <taxon>Eukaryota</taxon>
        <taxon>Fungi</taxon>
        <taxon>Dikarya</taxon>
        <taxon>Basidiomycota</taxon>
        <taxon>Agaricomycotina</taxon>
        <taxon>Agaricomycetes</taxon>
        <taxon>Agaricomycetidae</taxon>
        <taxon>Agaricales</taxon>
        <taxon>Marasmiineae</taxon>
        <taxon>Marasmiaceae</taxon>
        <taxon>Tetrapyrgos</taxon>
    </lineage>
</organism>
<proteinExistence type="predicted"/>
<dbReference type="AlphaFoldDB" id="A0A8H5LMK5"/>